<dbReference type="Gene3D" id="2.10.22.10">
    <property type="entry name" value="Antistasin, domain 1"/>
    <property type="match status" value="1"/>
</dbReference>
<dbReference type="EMBL" id="CAJOAX010003702">
    <property type="protein sequence ID" value="CAF3868481.1"/>
    <property type="molecule type" value="Genomic_DNA"/>
</dbReference>
<dbReference type="EMBL" id="CAJOBE010002248">
    <property type="protein sequence ID" value="CAF3809549.1"/>
    <property type="molecule type" value="Genomic_DNA"/>
</dbReference>
<proteinExistence type="predicted"/>
<dbReference type="Proteomes" id="UP000663882">
    <property type="component" value="Unassembled WGS sequence"/>
</dbReference>
<sequence length="114" mass="11942">MDAGLRACHGPDALSTGEEKYCQAPMHNFGPLGSATSYCVQSCEDISNCTLSCPLGLAIDGGCRVCRCAPNPYDTMTCAADETCRLVPPPCAYFPGRPLCPMALVCMNNNGGSI</sequence>
<evidence type="ECO:0000313" key="2">
    <source>
        <dbReference type="EMBL" id="CAF1192115.1"/>
    </source>
</evidence>
<name>A0A819FGX3_9BILA</name>
<protein>
    <submittedName>
        <fullName evidence="4">Uncharacterized protein</fullName>
    </submittedName>
</protein>
<dbReference type="Proteomes" id="UP000663874">
    <property type="component" value="Unassembled WGS sequence"/>
</dbReference>
<evidence type="ECO:0000313" key="5">
    <source>
        <dbReference type="Proteomes" id="UP000663823"/>
    </source>
</evidence>
<dbReference type="OrthoDB" id="406800at2759"/>
<dbReference type="AlphaFoldDB" id="A0A819FGX3"/>
<evidence type="ECO:0000313" key="1">
    <source>
        <dbReference type="EMBL" id="CAF1052413.1"/>
    </source>
</evidence>
<evidence type="ECO:0000313" key="4">
    <source>
        <dbReference type="EMBL" id="CAF3868481.1"/>
    </source>
</evidence>
<comment type="caution">
    <text evidence="4">The sequence shown here is derived from an EMBL/GenBank/DDBJ whole genome shotgun (WGS) entry which is preliminary data.</text>
</comment>
<organism evidence="4 5">
    <name type="scientific">Rotaria sordida</name>
    <dbReference type="NCBI Taxonomy" id="392033"/>
    <lineage>
        <taxon>Eukaryota</taxon>
        <taxon>Metazoa</taxon>
        <taxon>Spiralia</taxon>
        <taxon>Gnathifera</taxon>
        <taxon>Rotifera</taxon>
        <taxon>Eurotatoria</taxon>
        <taxon>Bdelloidea</taxon>
        <taxon>Philodinida</taxon>
        <taxon>Philodinidae</taxon>
        <taxon>Rotaria</taxon>
    </lineage>
</organism>
<dbReference type="EMBL" id="CAJNOU010000633">
    <property type="protein sequence ID" value="CAF1052413.1"/>
    <property type="molecule type" value="Genomic_DNA"/>
</dbReference>
<reference evidence="4" key="1">
    <citation type="submission" date="2021-02" db="EMBL/GenBank/DDBJ databases">
        <authorList>
            <person name="Nowell W R."/>
        </authorList>
    </citation>
    <scope>NUCLEOTIDE SEQUENCE</scope>
</reference>
<gene>
    <name evidence="3" type="ORF">FNK824_LOCUS15486</name>
    <name evidence="4" type="ORF">OTI717_LOCUS22090</name>
    <name evidence="2" type="ORF">RFH988_LOCUS24115</name>
    <name evidence="1" type="ORF">SEV965_LOCUS13409</name>
</gene>
<dbReference type="Proteomes" id="UP000663823">
    <property type="component" value="Unassembled WGS sequence"/>
</dbReference>
<evidence type="ECO:0000313" key="3">
    <source>
        <dbReference type="EMBL" id="CAF3809549.1"/>
    </source>
</evidence>
<dbReference type="Proteomes" id="UP000663889">
    <property type="component" value="Unassembled WGS sequence"/>
</dbReference>
<dbReference type="GO" id="GO:0004867">
    <property type="term" value="F:serine-type endopeptidase inhibitor activity"/>
    <property type="evidence" value="ECO:0007669"/>
    <property type="project" value="UniProtKB-KW"/>
</dbReference>
<accession>A0A819FGX3</accession>
<dbReference type="EMBL" id="CAJNOO010001731">
    <property type="protein sequence ID" value="CAF1192115.1"/>
    <property type="molecule type" value="Genomic_DNA"/>
</dbReference>